<organism evidence="5 6">
    <name type="scientific">Nocardioides piscis</name>
    <dbReference type="NCBI Taxonomy" id="2714938"/>
    <lineage>
        <taxon>Bacteria</taxon>
        <taxon>Bacillati</taxon>
        <taxon>Actinomycetota</taxon>
        <taxon>Actinomycetes</taxon>
        <taxon>Propionibacteriales</taxon>
        <taxon>Nocardioidaceae</taxon>
        <taxon>Nocardioides</taxon>
    </lineage>
</organism>
<gene>
    <name evidence="5" type="ORF">G7071_16520</name>
</gene>
<dbReference type="PANTHER" id="PTHR43030">
    <property type="entry name" value="PHOSPHOENOLPYRUVATE SYNTHASE"/>
    <property type="match status" value="1"/>
</dbReference>
<sequence length="459" mass="51495">MDELLLQWESPVLDYYWCHHLLHDVYVSGEVRAILGDQERQWLASCDEDGFGFWIPQGEVSRMAAAAREFYADAARLSAYFALIEDLSSELEKLPWEPDGETSLAGLHTLETLFHRAISLHLCSQPHLTAVVDAALMQGLDELELLPEARQEVLDWLLRPRRLPQVLRERLEWHDNVLAAAAGDQRDRLLAHHATWTYLTAGDSKQPTSVSDLQHRLHVDQEDLETVGMQADRLRAAASGILNPMPSVLAGQDELCARAAVVRDLSYYRFMTRQCWMKVWYLMEQARARLGMVEDGLVAEEVFEGRPTRGDRSSYVLECTDGFMELFYNGTDVARRGERLSMETMLGSRVLTGATGFPGRVRGVVLNISWTDSLEAKRDLIGDDTILVTPQTTPDFVPLLNRCAGLVTDEGGLTGHASIIAREMRLPALIGTRFGTKLLRDGDVVELDASAGRIDIVHR</sequence>
<keyword evidence="2" id="KW-0547">Nucleotide-binding</keyword>
<dbReference type="Gene3D" id="3.50.30.10">
    <property type="entry name" value="Phosphohistidine domain"/>
    <property type="match status" value="1"/>
</dbReference>
<dbReference type="SUPFAM" id="SSF52009">
    <property type="entry name" value="Phosphohistidine domain"/>
    <property type="match status" value="1"/>
</dbReference>
<dbReference type="Proteomes" id="UP000502035">
    <property type="component" value="Chromosome"/>
</dbReference>
<keyword evidence="3" id="KW-0067">ATP-binding</keyword>
<dbReference type="InterPro" id="IPR008279">
    <property type="entry name" value="PEP-util_enz_mobile_dom"/>
</dbReference>
<dbReference type="InterPro" id="IPR006319">
    <property type="entry name" value="PEP_synth"/>
</dbReference>
<feature type="domain" description="PEP-utilising enzyme mobile" evidence="4">
    <location>
        <begin position="383"/>
        <end position="452"/>
    </location>
</feature>
<dbReference type="InterPro" id="IPR036637">
    <property type="entry name" value="Phosphohistidine_dom_sf"/>
</dbReference>
<evidence type="ECO:0000256" key="3">
    <source>
        <dbReference type="ARBA" id="ARBA00022840"/>
    </source>
</evidence>
<dbReference type="InterPro" id="IPR018274">
    <property type="entry name" value="PEP_util_AS"/>
</dbReference>
<evidence type="ECO:0000256" key="2">
    <source>
        <dbReference type="ARBA" id="ARBA00022741"/>
    </source>
</evidence>
<dbReference type="GO" id="GO:0008986">
    <property type="term" value="F:pyruvate, water dikinase activity"/>
    <property type="evidence" value="ECO:0007669"/>
    <property type="project" value="InterPro"/>
</dbReference>
<evidence type="ECO:0000313" key="5">
    <source>
        <dbReference type="EMBL" id="QIK76791.1"/>
    </source>
</evidence>
<accession>A0A6G7YJ66</accession>
<name>A0A6G7YJ66_9ACTN</name>
<dbReference type="RefSeq" id="WP_166320475.1">
    <property type="nucleotide sequence ID" value="NZ_CP049866.1"/>
</dbReference>
<dbReference type="Pfam" id="PF00391">
    <property type="entry name" value="PEP-utilizers"/>
    <property type="match status" value="1"/>
</dbReference>
<dbReference type="PROSITE" id="PS00370">
    <property type="entry name" value="PEP_ENZYMES_PHOS_SITE"/>
    <property type="match status" value="1"/>
</dbReference>
<evidence type="ECO:0000256" key="1">
    <source>
        <dbReference type="ARBA" id="ARBA00007837"/>
    </source>
</evidence>
<comment type="similarity">
    <text evidence="1">Belongs to the PEP-utilizing enzyme family.</text>
</comment>
<protein>
    <recommendedName>
        <fullName evidence="4">PEP-utilising enzyme mobile domain-containing protein</fullName>
    </recommendedName>
</protein>
<keyword evidence="6" id="KW-1185">Reference proteome</keyword>
<evidence type="ECO:0000313" key="6">
    <source>
        <dbReference type="Proteomes" id="UP000502035"/>
    </source>
</evidence>
<dbReference type="KEGG" id="npi:G7071_16520"/>
<dbReference type="GO" id="GO:0005524">
    <property type="term" value="F:ATP binding"/>
    <property type="evidence" value="ECO:0007669"/>
    <property type="project" value="UniProtKB-KW"/>
</dbReference>
<reference evidence="5 6" key="1">
    <citation type="submission" date="2020-03" db="EMBL/GenBank/DDBJ databases">
        <title>Nocardioides sp. nov., isolated from fish.</title>
        <authorList>
            <person name="Hyun D.-W."/>
            <person name="Bae J.-W."/>
        </authorList>
    </citation>
    <scope>NUCLEOTIDE SEQUENCE [LARGE SCALE GENOMIC DNA]</scope>
    <source>
        <strain evidence="5 6">HDW12A</strain>
    </source>
</reference>
<dbReference type="PANTHER" id="PTHR43030:SF1">
    <property type="entry name" value="PHOSPHOENOLPYRUVATE SYNTHASE"/>
    <property type="match status" value="1"/>
</dbReference>
<dbReference type="AlphaFoldDB" id="A0A6G7YJ66"/>
<evidence type="ECO:0000259" key="4">
    <source>
        <dbReference type="Pfam" id="PF00391"/>
    </source>
</evidence>
<dbReference type="EMBL" id="CP049866">
    <property type="protein sequence ID" value="QIK76791.1"/>
    <property type="molecule type" value="Genomic_DNA"/>
</dbReference>
<proteinExistence type="inferred from homology"/>